<dbReference type="NCBIfam" id="TIGR00492">
    <property type="entry name" value="alr"/>
    <property type="match status" value="1"/>
</dbReference>
<dbReference type="SUPFAM" id="SSF50621">
    <property type="entry name" value="Alanine racemase C-terminal domain-like"/>
    <property type="match status" value="1"/>
</dbReference>
<keyword evidence="3 4" id="KW-0413">Isomerase</keyword>
<dbReference type="Pfam" id="PF00842">
    <property type="entry name" value="Ala_racemase_C"/>
    <property type="match status" value="1"/>
</dbReference>
<dbReference type="InterPro" id="IPR009006">
    <property type="entry name" value="Ala_racemase/Decarboxylase_C"/>
</dbReference>
<feature type="modified residue" description="N6-(pyridoxal phosphate)lysine" evidence="4">
    <location>
        <position position="39"/>
    </location>
</feature>
<dbReference type="PROSITE" id="PS00395">
    <property type="entry name" value="ALANINE_RACEMASE"/>
    <property type="match status" value="1"/>
</dbReference>
<dbReference type="EMBL" id="JBBMFD010000016">
    <property type="protein sequence ID" value="MEQ2441020.1"/>
    <property type="molecule type" value="Genomic_DNA"/>
</dbReference>
<feature type="active site" description="Proton acceptor; specific for D-alanine" evidence="4">
    <location>
        <position position="39"/>
    </location>
</feature>
<feature type="binding site" evidence="4">
    <location>
        <position position="137"/>
    </location>
    <ligand>
        <name>substrate</name>
    </ligand>
</feature>
<name>A0ABV1E161_9FIRM</name>
<gene>
    <name evidence="6" type="primary">alr</name>
    <name evidence="6" type="ORF">WMO26_09300</name>
</gene>
<comment type="pathway">
    <text evidence="4">Amino-acid biosynthesis; D-alanine biosynthesis; D-alanine from L-alanine: step 1/1.</text>
</comment>
<evidence type="ECO:0000256" key="1">
    <source>
        <dbReference type="ARBA" id="ARBA00001933"/>
    </source>
</evidence>
<feature type="active site" description="Proton acceptor; specific for L-alanine" evidence="4">
    <location>
        <position position="273"/>
    </location>
</feature>
<keyword evidence="7" id="KW-1185">Reference proteome</keyword>
<accession>A0ABV1E161</accession>
<dbReference type="PANTHER" id="PTHR30511:SF0">
    <property type="entry name" value="ALANINE RACEMASE, CATABOLIC-RELATED"/>
    <property type="match status" value="1"/>
</dbReference>
<protein>
    <recommendedName>
        <fullName evidence="4">Alanine racemase</fullName>
        <ecNumber evidence="4">5.1.1.1</ecNumber>
    </recommendedName>
</protein>
<evidence type="ECO:0000259" key="5">
    <source>
        <dbReference type="SMART" id="SM01005"/>
    </source>
</evidence>
<evidence type="ECO:0000256" key="3">
    <source>
        <dbReference type="ARBA" id="ARBA00023235"/>
    </source>
</evidence>
<dbReference type="SMART" id="SM01005">
    <property type="entry name" value="Ala_racemase_C"/>
    <property type="match status" value="1"/>
</dbReference>
<dbReference type="Gene3D" id="3.20.20.10">
    <property type="entry name" value="Alanine racemase"/>
    <property type="match status" value="1"/>
</dbReference>
<dbReference type="InterPro" id="IPR029066">
    <property type="entry name" value="PLP-binding_barrel"/>
</dbReference>
<proteinExistence type="inferred from homology"/>
<dbReference type="PANTHER" id="PTHR30511">
    <property type="entry name" value="ALANINE RACEMASE"/>
    <property type="match status" value="1"/>
</dbReference>
<dbReference type="CDD" id="cd00430">
    <property type="entry name" value="PLPDE_III_AR"/>
    <property type="match status" value="1"/>
</dbReference>
<dbReference type="EC" id="5.1.1.1" evidence="4"/>
<keyword evidence="2 4" id="KW-0663">Pyridoxal phosphate</keyword>
<comment type="function">
    <text evidence="4">Catalyzes the interconversion of L-alanine and D-alanine. May also act on other amino acids.</text>
</comment>
<dbReference type="InterPro" id="IPR020622">
    <property type="entry name" value="Ala_racemase_pyridoxalP-BS"/>
</dbReference>
<evidence type="ECO:0000256" key="4">
    <source>
        <dbReference type="HAMAP-Rule" id="MF_01201"/>
    </source>
</evidence>
<dbReference type="RefSeq" id="WP_349219882.1">
    <property type="nucleotide sequence ID" value="NZ_JBBMFD010000016.1"/>
</dbReference>
<dbReference type="Pfam" id="PF01168">
    <property type="entry name" value="Ala_racemase_N"/>
    <property type="match status" value="1"/>
</dbReference>
<dbReference type="PRINTS" id="PR00992">
    <property type="entry name" value="ALARACEMASE"/>
</dbReference>
<dbReference type="InterPro" id="IPR001608">
    <property type="entry name" value="Ala_racemase_N"/>
</dbReference>
<feature type="binding site" evidence="4">
    <location>
        <position position="321"/>
    </location>
    <ligand>
        <name>substrate</name>
    </ligand>
</feature>
<dbReference type="Gene3D" id="2.40.37.10">
    <property type="entry name" value="Lyase, Ornithine Decarboxylase, Chain A, domain 1"/>
    <property type="match status" value="1"/>
</dbReference>
<sequence length="396" mass="42974">MDEFLRRTWVQVDLDAIRHNYEEIRRAVNPAAGMMAVVKADGYGHGAVYVARELADCGADWFAVSNIEEAVELRRAGLPQPVLILGYTPPQLAGELARHRISQTVFSTSYGEALSKGAVEAGVAVNIHIKIDTGMSRLGFFCQQEDCAASIDEAAQVCTLPGLVPEGIFTHFAVSDEGEEGEAFTQHQFEQFCRAVDALREKGIRFRYRHCCNSAGVLCYPQMNLDLVRPGIILYGLAPSGKCKDVLSLRPAMELKSVISMVKEIGPAATVSYGRTYAAQNPMRVATVPVGYADGYPRLASSKTRALVAGKPAKVVGRVCMDQLMLDVTGIAEAREGMTVTMFGRDGEAFLPIEELSDAVGTIPYETVCLIGKRVPRVYVKNGKVIGVADYLKAGD</sequence>
<comment type="cofactor">
    <cofactor evidence="1 4">
        <name>pyridoxal 5'-phosphate</name>
        <dbReference type="ChEBI" id="CHEBI:597326"/>
    </cofactor>
</comment>
<dbReference type="SUPFAM" id="SSF51419">
    <property type="entry name" value="PLP-binding barrel"/>
    <property type="match status" value="1"/>
</dbReference>
<comment type="similarity">
    <text evidence="4">Belongs to the alanine racemase family.</text>
</comment>
<evidence type="ECO:0000256" key="2">
    <source>
        <dbReference type="ARBA" id="ARBA00022898"/>
    </source>
</evidence>
<evidence type="ECO:0000313" key="7">
    <source>
        <dbReference type="Proteomes" id="UP001489509"/>
    </source>
</evidence>
<dbReference type="InterPro" id="IPR000821">
    <property type="entry name" value="Ala_racemase"/>
</dbReference>
<dbReference type="InterPro" id="IPR011079">
    <property type="entry name" value="Ala_racemase_C"/>
</dbReference>
<dbReference type="GO" id="GO:0008784">
    <property type="term" value="F:alanine racemase activity"/>
    <property type="evidence" value="ECO:0007669"/>
    <property type="project" value="UniProtKB-EC"/>
</dbReference>
<evidence type="ECO:0000313" key="6">
    <source>
        <dbReference type="EMBL" id="MEQ2441020.1"/>
    </source>
</evidence>
<comment type="caution">
    <text evidence="6">The sequence shown here is derived from an EMBL/GenBank/DDBJ whole genome shotgun (WGS) entry which is preliminary data.</text>
</comment>
<feature type="domain" description="Alanine racemase C-terminal" evidence="5">
    <location>
        <begin position="252"/>
        <end position="380"/>
    </location>
</feature>
<dbReference type="Proteomes" id="UP001489509">
    <property type="component" value="Unassembled WGS sequence"/>
</dbReference>
<reference evidence="6 7" key="1">
    <citation type="submission" date="2024-03" db="EMBL/GenBank/DDBJ databases">
        <title>Human intestinal bacterial collection.</title>
        <authorList>
            <person name="Pauvert C."/>
            <person name="Hitch T.C.A."/>
            <person name="Clavel T."/>
        </authorList>
    </citation>
    <scope>NUCLEOTIDE SEQUENCE [LARGE SCALE GENOMIC DNA]</scope>
    <source>
        <strain evidence="6 7">CLA-JM-H44</strain>
    </source>
</reference>
<organism evidence="6 7">
    <name type="scientific">Solibaculum intestinale</name>
    <dbReference type="NCBI Taxonomy" id="3133165"/>
    <lineage>
        <taxon>Bacteria</taxon>
        <taxon>Bacillati</taxon>
        <taxon>Bacillota</taxon>
        <taxon>Clostridia</taxon>
        <taxon>Eubacteriales</taxon>
        <taxon>Oscillospiraceae</taxon>
        <taxon>Solibaculum</taxon>
    </lineage>
</organism>
<comment type="catalytic activity">
    <reaction evidence="4">
        <text>L-alanine = D-alanine</text>
        <dbReference type="Rhea" id="RHEA:20249"/>
        <dbReference type="ChEBI" id="CHEBI:57416"/>
        <dbReference type="ChEBI" id="CHEBI:57972"/>
        <dbReference type="EC" id="5.1.1.1"/>
    </reaction>
</comment>
<dbReference type="HAMAP" id="MF_01201">
    <property type="entry name" value="Ala_racemase"/>
    <property type="match status" value="1"/>
</dbReference>